<comment type="caution">
    <text evidence="5">The sequence shown here is derived from an EMBL/GenBank/DDBJ whole genome shotgun (WGS) entry which is preliminary data.</text>
</comment>
<feature type="region of interest" description="Disordered" evidence="4">
    <location>
        <begin position="325"/>
        <end position="346"/>
    </location>
</feature>
<keyword evidence="6" id="KW-1185">Reference proteome</keyword>
<dbReference type="GO" id="GO:0071013">
    <property type="term" value="C:catalytic step 2 spliceosome"/>
    <property type="evidence" value="ECO:0007669"/>
    <property type="project" value="TreeGrafter"/>
</dbReference>
<evidence type="ECO:0000256" key="1">
    <source>
        <dbReference type="ARBA" id="ARBA00004123"/>
    </source>
</evidence>
<organism evidence="5 6">
    <name type="scientific">Henosepilachna vigintioctopunctata</name>
    <dbReference type="NCBI Taxonomy" id="420089"/>
    <lineage>
        <taxon>Eukaryota</taxon>
        <taxon>Metazoa</taxon>
        <taxon>Ecdysozoa</taxon>
        <taxon>Arthropoda</taxon>
        <taxon>Hexapoda</taxon>
        <taxon>Insecta</taxon>
        <taxon>Pterygota</taxon>
        <taxon>Neoptera</taxon>
        <taxon>Endopterygota</taxon>
        <taxon>Coleoptera</taxon>
        <taxon>Polyphaga</taxon>
        <taxon>Cucujiformia</taxon>
        <taxon>Coccinelloidea</taxon>
        <taxon>Coccinellidae</taxon>
        <taxon>Epilachninae</taxon>
        <taxon>Epilachnini</taxon>
        <taxon>Henosepilachna</taxon>
    </lineage>
</organism>
<gene>
    <name evidence="5" type="ORF">WA026_002541</name>
</gene>
<dbReference type="Pfam" id="PF09751">
    <property type="entry name" value="Es2"/>
    <property type="match status" value="1"/>
</dbReference>
<evidence type="ECO:0000313" key="6">
    <source>
        <dbReference type="Proteomes" id="UP001431783"/>
    </source>
</evidence>
<dbReference type="InterPro" id="IPR019148">
    <property type="entry name" value="Nuclear_protein_DGCR14_ESS-2"/>
</dbReference>
<name>A0AAW1TTS3_9CUCU</name>
<accession>A0AAW1TTS3</accession>
<protein>
    <submittedName>
        <fullName evidence="5">Uncharacterized protein</fullName>
    </submittedName>
</protein>
<evidence type="ECO:0000256" key="3">
    <source>
        <dbReference type="ARBA" id="ARBA00023242"/>
    </source>
</evidence>
<dbReference type="EMBL" id="JARQZJ010000031">
    <property type="protein sequence ID" value="KAK9874189.1"/>
    <property type="molecule type" value="Genomic_DNA"/>
</dbReference>
<dbReference type="PANTHER" id="PTHR12940">
    <property type="entry name" value="ES-2 PROTEIN - RELATED"/>
    <property type="match status" value="1"/>
</dbReference>
<comment type="similarity">
    <text evidence="2">Belongs to the ESS2 family.</text>
</comment>
<evidence type="ECO:0000313" key="5">
    <source>
        <dbReference type="EMBL" id="KAK9874189.1"/>
    </source>
</evidence>
<evidence type="ECO:0000256" key="4">
    <source>
        <dbReference type="SAM" id="MobiDB-lite"/>
    </source>
</evidence>
<dbReference type="AlphaFoldDB" id="A0AAW1TTS3"/>
<sequence length="474" mass="53856">MSRKECTSRGLALEEMKTVHKDLEIFKKPRNLPISKKRRQVVLDEDAYVEEIGKIIQRDFFPSLEKLKAQNDYIDAMERNDVMKLRELYAKYSGKKLTPLRVPSPATFETPVNLHNSQHIPNIDETITIASESSSKTSKLSLDQFLNSHTSEDNDSFVEILNDADKKHREKYDYLYNEEGKYEEEQKRLLALPSIEEQAMLPEKKFNVDTWGYKNRNYIMYVPDGVELTEEKLKEIDEKRLKINYSNTRLDVNPFDETQNKEAILDVAKAQAKILDGRIGVDGKELVKESPKIQGYSFIKDPSPCPDAMASPLMTWGVIEGTPFRLDGGDTPLPRTPGPSFKMAEPPRREQLALELAEKAVEKDRDKRKKAMEAAKRLASPSPRIYSSLDRIATMSPAARKLASSSFKLGVTTPLLSPALNRNTPIRRKTPKTPQRIVTPKVKAASSTVGNQENLTDDLLKIEVPKRLTAADFF</sequence>
<reference evidence="5 6" key="1">
    <citation type="submission" date="2023-03" db="EMBL/GenBank/DDBJ databases">
        <title>Genome insight into feeding habits of ladybird beetles.</title>
        <authorList>
            <person name="Li H.-S."/>
            <person name="Huang Y.-H."/>
            <person name="Pang H."/>
        </authorList>
    </citation>
    <scope>NUCLEOTIDE SEQUENCE [LARGE SCALE GENOMIC DNA]</scope>
    <source>
        <strain evidence="5">SYSU_2023b</strain>
        <tissue evidence="5">Whole body</tissue>
    </source>
</reference>
<dbReference type="PANTHER" id="PTHR12940:SF0">
    <property type="entry name" value="SPLICING FACTOR ESS-2 HOMOLOG"/>
    <property type="match status" value="1"/>
</dbReference>
<dbReference type="Proteomes" id="UP001431783">
    <property type="component" value="Unassembled WGS sequence"/>
</dbReference>
<comment type="subcellular location">
    <subcellularLocation>
        <location evidence="1">Nucleus</location>
    </subcellularLocation>
</comment>
<keyword evidence="3" id="KW-0539">Nucleus</keyword>
<evidence type="ECO:0000256" key="2">
    <source>
        <dbReference type="ARBA" id="ARBA00009072"/>
    </source>
</evidence>
<proteinExistence type="inferred from homology"/>